<evidence type="ECO:0000256" key="11">
    <source>
        <dbReference type="SAM" id="Phobius"/>
    </source>
</evidence>
<keyword evidence="4 11" id="KW-0812">Transmembrane</keyword>
<evidence type="ECO:0000256" key="9">
    <source>
        <dbReference type="ARBA" id="ARBA00023157"/>
    </source>
</evidence>
<protein>
    <recommendedName>
        <fullName evidence="15">Trichome birefringence-like N-terminal domain-containing protein</fullName>
    </recommendedName>
</protein>
<evidence type="ECO:0000256" key="10">
    <source>
        <dbReference type="ARBA" id="ARBA00023180"/>
    </source>
</evidence>
<dbReference type="PANTHER" id="PTHR32285:SF61">
    <property type="entry name" value="OS06G0272800 PROTEIN"/>
    <property type="match status" value="1"/>
</dbReference>
<dbReference type="InterPro" id="IPR026057">
    <property type="entry name" value="TBL_C"/>
</dbReference>
<evidence type="ECO:0008006" key="15">
    <source>
        <dbReference type="Google" id="ProtNLM"/>
    </source>
</evidence>
<accession>A3BAK7</accession>
<evidence type="ECO:0000256" key="2">
    <source>
        <dbReference type="ARBA" id="ARBA00007727"/>
    </source>
</evidence>
<feature type="domain" description="Trichome birefringence-like C-terminal" evidence="12">
    <location>
        <begin position="527"/>
        <end position="819"/>
    </location>
</feature>
<keyword evidence="7" id="KW-0333">Golgi apparatus</keyword>
<evidence type="ECO:0000259" key="13">
    <source>
        <dbReference type="Pfam" id="PF14416"/>
    </source>
</evidence>
<name>A3BAK7_ORYSJ</name>
<dbReference type="GO" id="GO:1990538">
    <property type="term" value="F:xylan O-acetyltransferase activity"/>
    <property type="evidence" value="ECO:0007669"/>
    <property type="project" value="UniProtKB-ARBA"/>
</dbReference>
<comment type="similarity">
    <text evidence="2">Belongs to the PC-esterase family. TBL subfamily.</text>
</comment>
<feature type="domain" description="Trichome birefringence-like N-terminal" evidence="13">
    <location>
        <begin position="70"/>
        <end position="122"/>
    </location>
</feature>
<evidence type="ECO:0000256" key="8">
    <source>
        <dbReference type="ARBA" id="ARBA00023136"/>
    </source>
</evidence>
<feature type="domain" description="Trichome birefringence-like C-terminal" evidence="12">
    <location>
        <begin position="123"/>
        <end position="402"/>
    </location>
</feature>
<keyword evidence="5" id="KW-0735">Signal-anchor</keyword>
<feature type="transmembrane region" description="Helical" evidence="11">
    <location>
        <begin position="21"/>
        <end position="42"/>
    </location>
</feature>
<evidence type="ECO:0000256" key="5">
    <source>
        <dbReference type="ARBA" id="ARBA00022968"/>
    </source>
</evidence>
<dbReference type="GO" id="GO:0000139">
    <property type="term" value="C:Golgi membrane"/>
    <property type="evidence" value="ECO:0007669"/>
    <property type="project" value="UniProtKB-SubCell"/>
</dbReference>
<evidence type="ECO:0000259" key="12">
    <source>
        <dbReference type="Pfam" id="PF13839"/>
    </source>
</evidence>
<evidence type="ECO:0000256" key="3">
    <source>
        <dbReference type="ARBA" id="ARBA00022679"/>
    </source>
</evidence>
<organism evidence="14">
    <name type="scientific">Oryza sativa subsp. japonica</name>
    <name type="common">Rice</name>
    <dbReference type="NCBI Taxonomy" id="39947"/>
    <lineage>
        <taxon>Eukaryota</taxon>
        <taxon>Viridiplantae</taxon>
        <taxon>Streptophyta</taxon>
        <taxon>Embryophyta</taxon>
        <taxon>Tracheophyta</taxon>
        <taxon>Spermatophyta</taxon>
        <taxon>Magnoliopsida</taxon>
        <taxon>Liliopsida</taxon>
        <taxon>Poales</taxon>
        <taxon>Poaceae</taxon>
        <taxon>BOP clade</taxon>
        <taxon>Oryzoideae</taxon>
        <taxon>Oryzeae</taxon>
        <taxon>Oryzinae</taxon>
        <taxon>Oryza</taxon>
        <taxon>Oryza sativa</taxon>
    </lineage>
</organism>
<dbReference type="EMBL" id="CM000143">
    <property type="protein sequence ID" value="EAZ36596.1"/>
    <property type="molecule type" value="Genomic_DNA"/>
</dbReference>
<dbReference type="iPTMnet" id="A3BAK7"/>
<comment type="subcellular location">
    <subcellularLocation>
        <location evidence="1">Golgi apparatus membrane</location>
        <topology evidence="1">Single-pass type II membrane protein</topology>
    </subcellularLocation>
</comment>
<reference evidence="14" key="2">
    <citation type="submission" date="2008-12" db="EMBL/GenBank/DDBJ databases">
        <title>Improved gene annotation of the rice (Oryza sativa) genomes.</title>
        <authorList>
            <person name="Wang J."/>
            <person name="Li R."/>
            <person name="Fan W."/>
            <person name="Huang Q."/>
            <person name="Zhang J."/>
            <person name="Zhou Y."/>
            <person name="Hu Y."/>
            <person name="Zi S."/>
            <person name="Li J."/>
            <person name="Ni P."/>
            <person name="Zheng H."/>
            <person name="Zhang Y."/>
            <person name="Zhao M."/>
            <person name="Hao Q."/>
            <person name="McDermott J."/>
            <person name="Samudrala R."/>
            <person name="Kristiansen K."/>
            <person name="Wong G.K.-S."/>
        </authorList>
    </citation>
    <scope>NUCLEOTIDE SEQUENCE</scope>
</reference>
<keyword evidence="10" id="KW-0325">Glycoprotein</keyword>
<gene>
    <name evidence="14" type="ORF">OsJ_20940</name>
</gene>
<feature type="domain" description="Trichome birefringence-like N-terminal" evidence="13">
    <location>
        <begin position="469"/>
        <end position="521"/>
    </location>
</feature>
<dbReference type="PANTHER" id="PTHR32285">
    <property type="entry name" value="PROTEIN TRICHOME BIREFRINGENCE-LIKE 9-RELATED"/>
    <property type="match status" value="1"/>
</dbReference>
<evidence type="ECO:0000256" key="7">
    <source>
        <dbReference type="ARBA" id="ARBA00023034"/>
    </source>
</evidence>
<dbReference type="InterPro" id="IPR029962">
    <property type="entry name" value="TBL"/>
</dbReference>
<keyword evidence="8 11" id="KW-0472">Membrane</keyword>
<keyword evidence="3" id="KW-0808">Transferase</keyword>
<reference evidence="14" key="1">
    <citation type="journal article" date="2005" name="PLoS Biol.">
        <title>The genomes of Oryza sativa: a history of duplications.</title>
        <authorList>
            <person name="Yu J."/>
            <person name="Wang J."/>
            <person name="Lin W."/>
            <person name="Li S."/>
            <person name="Li H."/>
            <person name="Zhou J."/>
            <person name="Ni P."/>
            <person name="Dong W."/>
            <person name="Hu S."/>
            <person name="Zeng C."/>
            <person name="Zhang J."/>
            <person name="Zhang Y."/>
            <person name="Li R."/>
            <person name="Xu Z."/>
            <person name="Li S."/>
            <person name="Li X."/>
            <person name="Zheng H."/>
            <person name="Cong L."/>
            <person name="Lin L."/>
            <person name="Yin J."/>
            <person name="Geng J."/>
            <person name="Li G."/>
            <person name="Shi J."/>
            <person name="Liu J."/>
            <person name="Lv H."/>
            <person name="Li J."/>
            <person name="Wang J."/>
            <person name="Deng Y."/>
            <person name="Ran L."/>
            <person name="Shi X."/>
            <person name="Wang X."/>
            <person name="Wu Q."/>
            <person name="Li C."/>
            <person name="Ren X."/>
            <person name="Wang J."/>
            <person name="Wang X."/>
            <person name="Li D."/>
            <person name="Liu D."/>
            <person name="Zhang X."/>
            <person name="Ji Z."/>
            <person name="Zhao W."/>
            <person name="Sun Y."/>
            <person name="Zhang Z."/>
            <person name="Bao J."/>
            <person name="Han Y."/>
            <person name="Dong L."/>
            <person name="Ji J."/>
            <person name="Chen P."/>
            <person name="Wu S."/>
            <person name="Liu J."/>
            <person name="Xiao Y."/>
            <person name="Bu D."/>
            <person name="Tan J."/>
            <person name="Yang L."/>
            <person name="Ye C."/>
            <person name="Zhang J."/>
            <person name="Xu J."/>
            <person name="Zhou Y."/>
            <person name="Yu Y."/>
            <person name="Zhang B."/>
            <person name="Zhuang S."/>
            <person name="Wei H."/>
            <person name="Liu B."/>
            <person name="Lei M."/>
            <person name="Yu H."/>
            <person name="Li Y."/>
            <person name="Xu H."/>
            <person name="Wei S."/>
            <person name="He X."/>
            <person name="Fang L."/>
            <person name="Zhang Z."/>
            <person name="Zhang Y."/>
            <person name="Huang X."/>
            <person name="Su Z."/>
            <person name="Tong W."/>
            <person name="Li J."/>
            <person name="Tong Z."/>
            <person name="Li S."/>
            <person name="Ye J."/>
            <person name="Wang L."/>
            <person name="Fang L."/>
            <person name="Lei T."/>
            <person name="Chen C."/>
            <person name="Chen H."/>
            <person name="Xu Z."/>
            <person name="Li H."/>
            <person name="Huang H."/>
            <person name="Zhang F."/>
            <person name="Xu H."/>
            <person name="Li N."/>
            <person name="Zhao C."/>
            <person name="Li S."/>
            <person name="Dong L."/>
            <person name="Huang Y."/>
            <person name="Li L."/>
            <person name="Xi Y."/>
            <person name="Qi Q."/>
            <person name="Li W."/>
            <person name="Zhang B."/>
            <person name="Hu W."/>
            <person name="Zhang Y."/>
            <person name="Tian X."/>
            <person name="Jiao Y."/>
            <person name="Liang X."/>
            <person name="Jin J."/>
            <person name="Gao L."/>
            <person name="Zheng W."/>
            <person name="Hao B."/>
            <person name="Liu S."/>
            <person name="Wang W."/>
            <person name="Yuan L."/>
            <person name="Cao M."/>
            <person name="McDermott J."/>
            <person name="Samudrala R."/>
            <person name="Wang J."/>
            <person name="Wong G.K."/>
            <person name="Yang H."/>
        </authorList>
    </citation>
    <scope>NUCLEOTIDE SEQUENCE [LARGE SCALE GENOMIC DNA]</scope>
</reference>
<evidence type="ECO:0000256" key="4">
    <source>
        <dbReference type="ARBA" id="ARBA00022692"/>
    </source>
</evidence>
<evidence type="ECO:0000256" key="6">
    <source>
        <dbReference type="ARBA" id="ARBA00022989"/>
    </source>
</evidence>
<dbReference type="HOGENOM" id="CLU_020953_6_1_1"/>
<evidence type="ECO:0000313" key="14">
    <source>
        <dbReference type="EMBL" id="EAZ36596.1"/>
    </source>
</evidence>
<dbReference type="AlphaFoldDB" id="A3BAK7"/>
<keyword evidence="6 11" id="KW-1133">Transmembrane helix</keyword>
<dbReference type="Pfam" id="PF13839">
    <property type="entry name" value="PC-Esterase"/>
    <property type="match status" value="2"/>
</dbReference>
<dbReference type="Pfam" id="PF14416">
    <property type="entry name" value="PMR5N"/>
    <property type="match status" value="2"/>
</dbReference>
<evidence type="ECO:0000256" key="1">
    <source>
        <dbReference type="ARBA" id="ARBA00004323"/>
    </source>
</evidence>
<dbReference type="InterPro" id="IPR025846">
    <property type="entry name" value="TBL_N"/>
</dbReference>
<sequence>MTPLNNLCNFRVKKQYYNPRCLIPAVSLLLFVVILTVSNTYFPFPTTKSRTLSYSSFSSSPGGQKAADEACNIFRGEWVPDPDAPYYTNNTCSVIHEHYDCMKYGKPDLGFVQWRWRPDSCDLPRLDPARFLSSMRGKTLAFIGDSLARNHMNSLICLLTRVAEPTTSWPSSEHTVYHYGGGYNFTVLSFWAPFLVQNELVDADGPAHTGLWNLYLDEPDAVWAPHVPAFDYAVVSASSWFYRPSMLYEAGRLVGCHHCLLPNVIDLTLRYALRMATRAALRAVVGGGGGGGVTAVLRTVSPSQYEGGEWNKDGNCVRTRPYRRGEKTLQGVELDFHTLQVEEFEAAKRAASGGGARMMLMDTTEAMILRADAHPSRYRGWTRRKGWMKEYFTISNDCVHWSMMKFHEVIKLPSIAHYGLRYVLPAAAVAACVLVLATVSLPGRVPLPLLLAPEVMTKTADGVGGDTSGCDIFKGEWVPDMAGEPPPYTSESCPVIHGHYDCMRYGRPDLGYVRWRWRPDGGCELLRFDAARFLAAMRGRSVAFVGDSLARNQMHSLVCLLSHAERPAPWTNGSYAYRFERHGLTVTAFWSPFLVRAVETDPDGPTGSGSGLWSLHLDEPDAGWAAHVGAFDYVVVSAGSWFYRPSMFYDRRGRLVGCNTCLSPNVTDLTLRYSLRMAFRSALRAAATGSHRHATRRTVIVRTISPSHYENGTWNGDGDCLRTRPARRGEWELNAMEKDMHRIQVEEFAAAAEETAGKRGKEAARMLLMDATEAMAQRPDGHPSKYRLWQPDKFKVSRDCVHWCLPGAMDACNDMLFHMLIG</sequence>
<proteinExistence type="inferred from homology"/>
<dbReference type="Proteomes" id="UP000007752">
    <property type="component" value="Chromosome 6"/>
</dbReference>
<keyword evidence="9" id="KW-1015">Disulfide bond</keyword>